<dbReference type="EMBL" id="CP063137">
    <property type="protein sequence ID" value="QOU22198.1"/>
    <property type="molecule type" value="Genomic_DNA"/>
</dbReference>
<dbReference type="PANTHER" id="PTHR10114">
    <property type="entry name" value="60S RIBOSOMAL PROTEIN L36"/>
    <property type="match status" value="1"/>
</dbReference>
<dbReference type="GO" id="GO:0003735">
    <property type="term" value="F:structural constituent of ribosome"/>
    <property type="evidence" value="ECO:0007669"/>
    <property type="project" value="InterPro"/>
</dbReference>
<protein>
    <recommendedName>
        <fullName evidence="4">60S ribosomal protein L36</fullName>
    </recommendedName>
</protein>
<comment type="similarity">
    <text evidence="1 4">Belongs to the eukaryotic ribosomal protein eL36 family.</text>
</comment>
<evidence type="ECO:0000313" key="5">
    <source>
        <dbReference type="EMBL" id="QOU22198.1"/>
    </source>
</evidence>
<gene>
    <name evidence="5" type="primary">RPL36</name>
    <name evidence="5" type="ORF">BRETT_002370</name>
</gene>
<keyword evidence="2 4" id="KW-0689">Ribosomal protein</keyword>
<evidence type="ECO:0000256" key="1">
    <source>
        <dbReference type="ARBA" id="ARBA00006509"/>
    </source>
</evidence>
<dbReference type="InterPro" id="IPR000509">
    <property type="entry name" value="Ribosomal_eL36"/>
</dbReference>
<dbReference type="InterPro" id="IPR038097">
    <property type="entry name" value="Ribosomal_eL36_sf"/>
</dbReference>
<reference evidence="5" key="2">
    <citation type="journal article" name="BMC Genomics">
        <title>New genome assemblies reveal patterns of domestication and adaptation across Brettanomyces (Dekkera) species.</title>
        <authorList>
            <person name="Roach M.J."/>
            <person name="Borneman A.R."/>
        </authorList>
    </citation>
    <scope>NUCLEOTIDE SEQUENCE</scope>
    <source>
        <strain evidence="5">UCD 2041</strain>
    </source>
</reference>
<dbReference type="KEGG" id="bbrx:BRETT_002370"/>
<dbReference type="Gene3D" id="1.10.10.1760">
    <property type="entry name" value="60S ribosomal protein L36"/>
    <property type="match status" value="1"/>
</dbReference>
<dbReference type="PROSITE" id="PS01190">
    <property type="entry name" value="RIBOSOMAL_L36E"/>
    <property type="match status" value="1"/>
</dbReference>
<evidence type="ECO:0000256" key="2">
    <source>
        <dbReference type="ARBA" id="ARBA00022980"/>
    </source>
</evidence>
<sequence>MARSGMYSEGLGIAVGLNKGHKVTAKEVAPRPSQRKGRATKKATFVRDLIKEVTGLSPYERRIIDLIRNFGDKRARKFAKKRLGSQKRAKNKVEEMSAIIAAARRHN</sequence>
<dbReference type="Pfam" id="PF01158">
    <property type="entry name" value="Ribosomal_L36e"/>
    <property type="match status" value="1"/>
</dbReference>
<keyword evidence="3 4" id="KW-0687">Ribonucleoprotein</keyword>
<evidence type="ECO:0000256" key="3">
    <source>
        <dbReference type="ARBA" id="ARBA00023274"/>
    </source>
</evidence>
<dbReference type="FunFam" id="1.10.10.1760:FF:000003">
    <property type="entry name" value="60S ribosomal protein L36"/>
    <property type="match status" value="1"/>
</dbReference>
<dbReference type="GO" id="GO:0006412">
    <property type="term" value="P:translation"/>
    <property type="evidence" value="ECO:0007669"/>
    <property type="project" value="InterPro"/>
</dbReference>
<dbReference type="GeneID" id="64574294"/>
<organism evidence="5 6">
    <name type="scientific">Dekkera bruxellensis</name>
    <name type="common">Brettanomyces custersii</name>
    <dbReference type="NCBI Taxonomy" id="5007"/>
    <lineage>
        <taxon>Eukaryota</taxon>
        <taxon>Fungi</taxon>
        <taxon>Dikarya</taxon>
        <taxon>Ascomycota</taxon>
        <taxon>Saccharomycotina</taxon>
        <taxon>Pichiomycetes</taxon>
        <taxon>Pichiales</taxon>
        <taxon>Pichiaceae</taxon>
        <taxon>Brettanomyces</taxon>
    </lineage>
</organism>
<accession>A0A871REK4</accession>
<evidence type="ECO:0000256" key="4">
    <source>
        <dbReference type="RuleBase" id="RU000665"/>
    </source>
</evidence>
<reference evidence="5" key="1">
    <citation type="submission" date="2020-10" db="EMBL/GenBank/DDBJ databases">
        <authorList>
            <person name="Palmer J.M."/>
        </authorList>
    </citation>
    <scope>NUCLEOTIDE SEQUENCE</scope>
    <source>
        <strain evidence="5">UCD 2041</strain>
    </source>
</reference>
<dbReference type="AlphaFoldDB" id="A0A871REK4"/>
<dbReference type="Proteomes" id="UP000663131">
    <property type="component" value="Chromosome 9"/>
</dbReference>
<dbReference type="GO" id="GO:1990904">
    <property type="term" value="C:ribonucleoprotein complex"/>
    <property type="evidence" value="ECO:0007669"/>
    <property type="project" value="UniProtKB-KW"/>
</dbReference>
<dbReference type="RefSeq" id="XP_041138691.1">
    <property type="nucleotide sequence ID" value="XM_041280900.1"/>
</dbReference>
<name>A0A871REK4_DEKBR</name>
<dbReference type="OrthoDB" id="9616667at2759"/>
<dbReference type="GO" id="GO:0005840">
    <property type="term" value="C:ribosome"/>
    <property type="evidence" value="ECO:0007669"/>
    <property type="project" value="UniProtKB-KW"/>
</dbReference>
<proteinExistence type="inferred from homology"/>
<evidence type="ECO:0000313" key="6">
    <source>
        <dbReference type="Proteomes" id="UP000663131"/>
    </source>
</evidence>